<dbReference type="Gene3D" id="2.60.120.200">
    <property type="match status" value="3"/>
</dbReference>
<dbReference type="PROSITE" id="PS51257">
    <property type="entry name" value="PROKAR_LIPOPROTEIN"/>
    <property type="match status" value="1"/>
</dbReference>
<dbReference type="InterPro" id="IPR013320">
    <property type="entry name" value="ConA-like_dom_sf"/>
</dbReference>
<keyword evidence="2" id="KW-1185">Reference proteome</keyword>
<dbReference type="OrthoDB" id="9774579at2"/>
<accession>A0A4R9K8Y2</accession>
<dbReference type="InterPro" id="IPR011042">
    <property type="entry name" value="6-blade_b-propeller_TolB-like"/>
</dbReference>
<dbReference type="Gene3D" id="2.120.10.30">
    <property type="entry name" value="TolB, C-terminal domain"/>
    <property type="match status" value="4"/>
</dbReference>
<dbReference type="EMBL" id="RQGD01000014">
    <property type="protein sequence ID" value="TGL61870.1"/>
    <property type="molecule type" value="Genomic_DNA"/>
</dbReference>
<evidence type="ECO:0000313" key="2">
    <source>
        <dbReference type="Proteomes" id="UP000297693"/>
    </source>
</evidence>
<evidence type="ECO:0000313" key="1">
    <source>
        <dbReference type="EMBL" id="TGL61870.1"/>
    </source>
</evidence>
<proteinExistence type="predicted"/>
<dbReference type="SUPFAM" id="SSF49899">
    <property type="entry name" value="Concanavalin A-like lectins/glucanases"/>
    <property type="match status" value="3"/>
</dbReference>
<dbReference type="SUPFAM" id="SSF63825">
    <property type="entry name" value="YWTD domain"/>
    <property type="match status" value="1"/>
</dbReference>
<dbReference type="PANTHER" id="PTHR46388">
    <property type="entry name" value="NHL REPEAT-CONTAINING PROTEIN 2"/>
    <property type="match status" value="1"/>
</dbReference>
<organism evidence="1 2">
    <name type="scientific">Leptospira ognonensis</name>
    <dbReference type="NCBI Taxonomy" id="2484945"/>
    <lineage>
        <taxon>Bacteria</taxon>
        <taxon>Pseudomonadati</taxon>
        <taxon>Spirochaetota</taxon>
        <taxon>Spirochaetia</taxon>
        <taxon>Leptospirales</taxon>
        <taxon>Leptospiraceae</taxon>
        <taxon>Leptospira</taxon>
    </lineage>
</organism>
<dbReference type="PANTHER" id="PTHR46388:SF2">
    <property type="entry name" value="NHL REPEAT-CONTAINING PROTEIN 2"/>
    <property type="match status" value="1"/>
</dbReference>
<dbReference type="Pfam" id="PF13385">
    <property type="entry name" value="Laminin_G_3"/>
    <property type="match status" value="2"/>
</dbReference>
<gene>
    <name evidence="1" type="ORF">EHQ58_04470</name>
</gene>
<name>A0A4R9K8Y2_9LEPT</name>
<reference evidence="1" key="1">
    <citation type="journal article" date="2019" name="PLoS Negl. Trop. Dis.">
        <title>Revisiting the worldwide diversity of Leptospira species in the environment.</title>
        <authorList>
            <person name="Vincent A.T."/>
            <person name="Schiettekatte O."/>
            <person name="Bourhy P."/>
            <person name="Veyrier F.J."/>
            <person name="Picardeau M."/>
        </authorList>
    </citation>
    <scope>NUCLEOTIDE SEQUENCE [LARGE SCALE GENOMIC DNA]</scope>
    <source>
        <strain evidence="1">201702476</strain>
    </source>
</reference>
<dbReference type="Proteomes" id="UP000297693">
    <property type="component" value="Unassembled WGS sequence"/>
</dbReference>
<protein>
    <submittedName>
        <fullName evidence="1">Concanavalin</fullName>
    </submittedName>
</protein>
<comment type="caution">
    <text evidence="1">The sequence shown here is derived from an EMBL/GenBank/DDBJ whole genome shotgun (WGS) entry which is preliminary data.</text>
</comment>
<sequence>MQKTICFLLIFVFSSCSIPSLVRSPLEFLGLMRFFTRSNPSPAELSLGGAVSGLVSGGKVDITNNSETVSVSEDGNFTFPTKLKTGTTYDVTIAWSGVSTMTCTLTNGKGTMQADNIANVSIVCTNASATTSTTDYEVGVSVTGITSSLSVQLNSSESLTFSTAALHKFTTRLATNATYTVTISAQTAGSVCAFEEPSASVGTMASANVTIFIRCVTGYLSGGTIQTVAAATLVNPSNPSPNFYLRTMVGGYPTNTPGPGPGPSPGNVPLGTATSSANLARFINPKGMATDGTFVYVVDYGNNLIRKINKSNGDTTTFAGGNAGGGTTCPGTTTTNCKDGVGTAAQFHGPFRLTTDGTSLYVLEFDGHRIRKINLTTAQVTTLAGNGNAAPFADNANGLLASFNFPHDITLYNGILFVADRYNNRIRAVSPVTGAVSTFAGTGVNGYADLNGTSAQFDNPLGIVGLGGFLYIADIGNQRIRKISLSGTNPVTTVAGTGTAGSVDGFGTTSAQFDAPFSIATDGTDLFISDYTTYKIRHLRLSDARVITLVGSGSAGYVDEVGSNAAMGQPVYLLSDGANLYVSEEANHAIRRLENAELLRYTFDGNSNDSIGTNNGLWTGSPTSTVDENGNATGAYEFNGTTDYISSNTSVSFNSSQITDYLTISAWVHPSGGTTDQVIFSNGTIGTDGYALIFQASTRYLYIQVNGTASGLSTNKIPLNQWSHVTIKSFNHNWRLSLNGRDQGIVFNSIPNTLTSNFAVAYGGPLSFFKGKVSDVRIFKGALDDDAIQRLAIQVPSGLISYFPLNGNSKDFGNYFNDLSVSGATPTSDRNGHANGSYNFNGGSFLQKLNPNGLPTGGNARTNCAWFRTTNSAGQYIVGYGTMTGSSGNGLVITSTVTGNFGVTDDVTIFHEDFLNQWMHLCGVYDSSTAYIYENGVLRASQNKTWTTATSPNLEVGRLINGTGNFFGDIDDVRIYDRALTVSEMKAIAGNYPTQVSSWNQTLASSSLKFYLMPEAASYGAGICSGGVNCVGFWVDRSGNGYNVSQGLGLRQPFLLNNGINGAAAIRFVGTSSDPAYLTAACVADMIGSTNTIFSVFSESSQSGNNGIFQNGAPNPPGPGGKLLYITRGGGSYPTLFNLFSNTPINQSTSPFNAINEPVILSLDYNGASGILLKNGTVSSSANTAAPTFSCTGGNLEIGRYYYGGSYPFDGGYFDGLLGDFIYFNQVLSTSDRQIVECYLSNKYNIPVGHTCP</sequence>
<dbReference type="AlphaFoldDB" id="A0A4R9K8Y2"/>